<evidence type="ECO:0000256" key="1">
    <source>
        <dbReference type="ARBA" id="ARBA00005234"/>
    </source>
</evidence>
<dbReference type="PROSITE" id="PS50600">
    <property type="entry name" value="ULP_PROTEASE"/>
    <property type="match status" value="1"/>
</dbReference>
<comment type="similarity">
    <text evidence="1">Belongs to the peptidase C48 family.</text>
</comment>
<evidence type="ECO:0000259" key="4">
    <source>
        <dbReference type="PROSITE" id="PS50600"/>
    </source>
</evidence>
<proteinExistence type="inferred from homology"/>
<dbReference type="Gene3D" id="3.40.395.10">
    <property type="entry name" value="Adenoviral Proteinase, Chain A"/>
    <property type="match status" value="1"/>
</dbReference>
<dbReference type="InterPro" id="IPR003653">
    <property type="entry name" value="Peptidase_C48_C"/>
</dbReference>
<dbReference type="InterPro" id="IPR038765">
    <property type="entry name" value="Papain-like_cys_pep_sf"/>
</dbReference>
<feature type="domain" description="Ubiquitin-like protease family profile" evidence="4">
    <location>
        <begin position="39"/>
        <end position="226"/>
    </location>
</feature>
<evidence type="ECO:0000256" key="2">
    <source>
        <dbReference type="ARBA" id="ARBA00022670"/>
    </source>
</evidence>
<dbReference type="SUPFAM" id="SSF54001">
    <property type="entry name" value="Cysteine proteinases"/>
    <property type="match status" value="1"/>
</dbReference>
<name>A0A444ZHJ8_ARAHY</name>
<dbReference type="AlphaFoldDB" id="A0A444ZHJ8"/>
<evidence type="ECO:0000256" key="3">
    <source>
        <dbReference type="ARBA" id="ARBA00022801"/>
    </source>
</evidence>
<sequence>MLGDMKEKCYLWATRVKTYGDGTTDEYDPVCTLNAQKPLILSKVHFASLKGARYIESDIVNAMCLILNRQNIKRFEEEIYCLPLNIVNMAIGNHVGGDFLQPKSKKQFMVEDYPMFIPFLDLKKLASHPYIFAPVCYSEHWWIWVADVRKRNFYILDLYHKMCPSKERMKLNKFVGHVISRMRVYAGGRAPLKKKDCEIKPLYIDISGQKIQYDCAIYVMKWLEIIHPENIKKGKYEWDNWTQRRRSHFRV</sequence>
<dbReference type="Pfam" id="PF02902">
    <property type="entry name" value="Peptidase_C48"/>
    <property type="match status" value="1"/>
</dbReference>
<keyword evidence="6" id="KW-1185">Reference proteome</keyword>
<evidence type="ECO:0000313" key="6">
    <source>
        <dbReference type="Proteomes" id="UP000289738"/>
    </source>
</evidence>
<dbReference type="Proteomes" id="UP000289738">
    <property type="component" value="Chromosome B04"/>
</dbReference>
<organism evidence="5 6">
    <name type="scientific">Arachis hypogaea</name>
    <name type="common">Peanut</name>
    <dbReference type="NCBI Taxonomy" id="3818"/>
    <lineage>
        <taxon>Eukaryota</taxon>
        <taxon>Viridiplantae</taxon>
        <taxon>Streptophyta</taxon>
        <taxon>Embryophyta</taxon>
        <taxon>Tracheophyta</taxon>
        <taxon>Spermatophyta</taxon>
        <taxon>Magnoliopsida</taxon>
        <taxon>eudicotyledons</taxon>
        <taxon>Gunneridae</taxon>
        <taxon>Pentapetalae</taxon>
        <taxon>rosids</taxon>
        <taxon>fabids</taxon>
        <taxon>Fabales</taxon>
        <taxon>Fabaceae</taxon>
        <taxon>Papilionoideae</taxon>
        <taxon>50 kb inversion clade</taxon>
        <taxon>dalbergioids sensu lato</taxon>
        <taxon>Dalbergieae</taxon>
        <taxon>Pterocarpus clade</taxon>
        <taxon>Arachis</taxon>
    </lineage>
</organism>
<comment type="caution">
    <text evidence="5">The sequence shown here is derived from an EMBL/GenBank/DDBJ whole genome shotgun (WGS) entry which is preliminary data.</text>
</comment>
<reference evidence="5 6" key="1">
    <citation type="submission" date="2019-01" db="EMBL/GenBank/DDBJ databases">
        <title>Sequencing of cultivated peanut Arachis hypogaea provides insights into genome evolution and oil improvement.</title>
        <authorList>
            <person name="Chen X."/>
        </authorList>
    </citation>
    <scope>NUCLEOTIDE SEQUENCE [LARGE SCALE GENOMIC DNA]</scope>
    <source>
        <strain evidence="6">cv. Fuhuasheng</strain>
        <tissue evidence="5">Leaves</tissue>
    </source>
</reference>
<gene>
    <name evidence="5" type="ORF">Ahy_B04g070509</name>
</gene>
<keyword evidence="3" id="KW-0378">Hydrolase</keyword>
<dbReference type="EMBL" id="SDMP01000014">
    <property type="protein sequence ID" value="RYR13598.1"/>
    <property type="molecule type" value="Genomic_DNA"/>
</dbReference>
<dbReference type="GO" id="GO:0008234">
    <property type="term" value="F:cysteine-type peptidase activity"/>
    <property type="evidence" value="ECO:0007669"/>
    <property type="project" value="InterPro"/>
</dbReference>
<accession>A0A444ZHJ8</accession>
<protein>
    <recommendedName>
        <fullName evidence="4">Ubiquitin-like protease family profile domain-containing protein</fullName>
    </recommendedName>
</protein>
<keyword evidence="2" id="KW-0645">Protease</keyword>
<evidence type="ECO:0000313" key="5">
    <source>
        <dbReference type="EMBL" id="RYR13598.1"/>
    </source>
</evidence>
<dbReference type="GO" id="GO:0006508">
    <property type="term" value="P:proteolysis"/>
    <property type="evidence" value="ECO:0007669"/>
    <property type="project" value="UniProtKB-KW"/>
</dbReference>